<dbReference type="SUPFAM" id="SSF50494">
    <property type="entry name" value="Trypsin-like serine proteases"/>
    <property type="match status" value="1"/>
</dbReference>
<evidence type="ECO:0000313" key="3">
    <source>
        <dbReference type="EMBL" id="KAH8381746.1"/>
    </source>
</evidence>
<keyword evidence="4" id="KW-1185">Reference proteome</keyword>
<protein>
    <recommendedName>
        <fullName evidence="2">Peptidase S1 domain-containing protein</fullName>
    </recommendedName>
</protein>
<dbReference type="GO" id="GO:0006508">
    <property type="term" value="P:proteolysis"/>
    <property type="evidence" value="ECO:0007669"/>
    <property type="project" value="InterPro"/>
</dbReference>
<proteinExistence type="predicted"/>
<dbReference type="InterPro" id="IPR009003">
    <property type="entry name" value="Peptidase_S1_PA"/>
</dbReference>
<feature type="domain" description="Peptidase S1" evidence="2">
    <location>
        <begin position="39"/>
        <end position="290"/>
    </location>
</feature>
<reference evidence="3" key="1">
    <citation type="journal article" date="2021" name="Mol. Ecol. Resour.">
        <title>Phylogenomic analyses of the genus Drosophila reveals genomic signals of climate adaptation.</title>
        <authorList>
            <person name="Li F."/>
            <person name="Rane R.V."/>
            <person name="Luria V."/>
            <person name="Xiong Z."/>
            <person name="Chen J."/>
            <person name="Li Z."/>
            <person name="Catullo R.A."/>
            <person name="Griffin P.C."/>
            <person name="Schiffer M."/>
            <person name="Pearce S."/>
            <person name="Lee S.F."/>
            <person name="McElroy K."/>
            <person name="Stocker A."/>
            <person name="Shirriffs J."/>
            <person name="Cockerell F."/>
            <person name="Coppin C."/>
            <person name="Sgro C.M."/>
            <person name="Karger A."/>
            <person name="Cain J.W."/>
            <person name="Weber J.A."/>
            <person name="Santpere G."/>
            <person name="Kirschner M.W."/>
            <person name="Hoffmann A.A."/>
            <person name="Oakeshott J.G."/>
            <person name="Zhang G."/>
        </authorList>
    </citation>
    <scope>NUCLEOTIDE SEQUENCE</scope>
    <source>
        <strain evidence="3">BGI-SZ-2011g</strain>
    </source>
</reference>
<evidence type="ECO:0000259" key="2">
    <source>
        <dbReference type="PROSITE" id="PS50240"/>
    </source>
</evidence>
<sequence>MQLLLGLFCVLLLLLTSVVDVDAASSEDAQCGSINEEQLLRQNNFAVPTEHQWLARITYQNGHEEKLPNDGCLGVLISKRNVLAPAHCFVQYDGKADAYSVQLGVWNKSSNAHEVSCDKDGYCVLPAQDIPLTEIAIHPEYDSLTLKNSLAVVRLQRDAKLTPTVMPICMPPLSLANETLVGQMFVVAGLQIKDPLKHKTWVNTISRPYCQKTHSSLITSSTTICGYQDRMTTYYQGAPLVGIQVKSDDVQNFYLVGLLIDSKRVDKKERIVSSFLDIRPYLSFINRNAESLIVRNN</sequence>
<dbReference type="PANTHER" id="PTHR24258:SF116">
    <property type="entry name" value="FI16631P1-RELATED"/>
    <property type="match status" value="1"/>
</dbReference>
<accession>A0AAD4K7R7</accession>
<feature type="signal peptide" evidence="1">
    <location>
        <begin position="1"/>
        <end position="23"/>
    </location>
</feature>
<dbReference type="PROSITE" id="PS50240">
    <property type="entry name" value="TRYPSIN_DOM"/>
    <property type="match status" value="1"/>
</dbReference>
<organism evidence="3 4">
    <name type="scientific">Drosophila rubida</name>
    <dbReference type="NCBI Taxonomy" id="30044"/>
    <lineage>
        <taxon>Eukaryota</taxon>
        <taxon>Metazoa</taxon>
        <taxon>Ecdysozoa</taxon>
        <taxon>Arthropoda</taxon>
        <taxon>Hexapoda</taxon>
        <taxon>Insecta</taxon>
        <taxon>Pterygota</taxon>
        <taxon>Neoptera</taxon>
        <taxon>Endopterygota</taxon>
        <taxon>Diptera</taxon>
        <taxon>Brachycera</taxon>
        <taxon>Muscomorpha</taxon>
        <taxon>Ephydroidea</taxon>
        <taxon>Drosophilidae</taxon>
        <taxon>Drosophila</taxon>
    </lineage>
</organism>
<dbReference type="InterPro" id="IPR043504">
    <property type="entry name" value="Peptidase_S1_PA_chymotrypsin"/>
</dbReference>
<dbReference type="Proteomes" id="UP001200034">
    <property type="component" value="Unassembled WGS sequence"/>
</dbReference>
<comment type="caution">
    <text evidence="3">The sequence shown here is derived from an EMBL/GenBank/DDBJ whole genome shotgun (WGS) entry which is preliminary data.</text>
</comment>
<dbReference type="AlphaFoldDB" id="A0AAD4K7R7"/>
<evidence type="ECO:0000256" key="1">
    <source>
        <dbReference type="SAM" id="SignalP"/>
    </source>
</evidence>
<evidence type="ECO:0000313" key="4">
    <source>
        <dbReference type="Proteomes" id="UP001200034"/>
    </source>
</evidence>
<dbReference type="SMART" id="SM00020">
    <property type="entry name" value="Tryp_SPc"/>
    <property type="match status" value="1"/>
</dbReference>
<dbReference type="Gene3D" id="2.40.10.10">
    <property type="entry name" value="Trypsin-like serine proteases"/>
    <property type="match status" value="1"/>
</dbReference>
<dbReference type="Pfam" id="PF00089">
    <property type="entry name" value="Trypsin"/>
    <property type="match status" value="1"/>
</dbReference>
<keyword evidence="1" id="KW-0732">Signal</keyword>
<dbReference type="GO" id="GO:0004252">
    <property type="term" value="F:serine-type endopeptidase activity"/>
    <property type="evidence" value="ECO:0007669"/>
    <property type="project" value="InterPro"/>
</dbReference>
<dbReference type="EMBL" id="JAJJHW010000824">
    <property type="protein sequence ID" value="KAH8381746.1"/>
    <property type="molecule type" value="Genomic_DNA"/>
</dbReference>
<feature type="chain" id="PRO_5042107689" description="Peptidase S1 domain-containing protein" evidence="1">
    <location>
        <begin position="24"/>
        <end position="297"/>
    </location>
</feature>
<name>A0AAD4K7R7_9MUSC</name>
<dbReference type="PANTHER" id="PTHR24258">
    <property type="entry name" value="SERINE PROTEASE-RELATED"/>
    <property type="match status" value="1"/>
</dbReference>
<gene>
    <name evidence="3" type="ORF">KR093_011521</name>
</gene>
<dbReference type="InterPro" id="IPR001254">
    <property type="entry name" value="Trypsin_dom"/>
</dbReference>